<dbReference type="SMART" id="SM00317">
    <property type="entry name" value="SET"/>
    <property type="match status" value="1"/>
</dbReference>
<accession>A0A4Z1P3T1</accession>
<organism evidence="2 3">
    <name type="scientific">Venturia nashicola</name>
    <dbReference type="NCBI Taxonomy" id="86259"/>
    <lineage>
        <taxon>Eukaryota</taxon>
        <taxon>Fungi</taxon>
        <taxon>Dikarya</taxon>
        <taxon>Ascomycota</taxon>
        <taxon>Pezizomycotina</taxon>
        <taxon>Dothideomycetes</taxon>
        <taxon>Pleosporomycetidae</taxon>
        <taxon>Venturiales</taxon>
        <taxon>Venturiaceae</taxon>
        <taxon>Venturia</taxon>
    </lineage>
</organism>
<proteinExistence type="predicted"/>
<reference evidence="2 3" key="1">
    <citation type="submission" date="2019-04" db="EMBL/GenBank/DDBJ databases">
        <title>High contiguity whole genome sequence and gene annotation resource for two Venturia nashicola isolates.</title>
        <authorList>
            <person name="Prokchorchik M."/>
            <person name="Won K."/>
            <person name="Lee Y."/>
            <person name="Choi E.D."/>
            <person name="Segonzac C."/>
            <person name="Sohn K.H."/>
        </authorList>
    </citation>
    <scope>NUCLEOTIDE SEQUENCE [LARGE SCALE GENOMIC DNA]</scope>
    <source>
        <strain evidence="2 3">PRI2</strain>
    </source>
</reference>
<dbReference type="STRING" id="86259.A0A4Z1P3T1"/>
<dbReference type="Gene3D" id="2.170.270.10">
    <property type="entry name" value="SET domain"/>
    <property type="match status" value="1"/>
</dbReference>
<dbReference type="PANTHER" id="PTHR47332">
    <property type="entry name" value="SET DOMAIN-CONTAINING PROTEIN 5"/>
    <property type="match status" value="1"/>
</dbReference>
<dbReference type="PROSITE" id="PS50280">
    <property type="entry name" value="SET"/>
    <property type="match status" value="1"/>
</dbReference>
<keyword evidence="3" id="KW-1185">Reference proteome</keyword>
<dbReference type="InterPro" id="IPR001214">
    <property type="entry name" value="SET_dom"/>
</dbReference>
<evidence type="ECO:0000313" key="2">
    <source>
        <dbReference type="EMBL" id="TID18845.1"/>
    </source>
</evidence>
<dbReference type="CDD" id="cd20071">
    <property type="entry name" value="SET_SMYD"/>
    <property type="match status" value="1"/>
</dbReference>
<comment type="caution">
    <text evidence="2">The sequence shown here is derived from an EMBL/GenBank/DDBJ whole genome shotgun (WGS) entry which is preliminary data.</text>
</comment>
<dbReference type="Pfam" id="PF00856">
    <property type="entry name" value="SET"/>
    <property type="match status" value="1"/>
</dbReference>
<feature type="domain" description="SET" evidence="1">
    <location>
        <begin position="3"/>
        <end position="158"/>
    </location>
</feature>
<evidence type="ECO:0000313" key="3">
    <source>
        <dbReference type="Proteomes" id="UP000298493"/>
    </source>
</evidence>
<dbReference type="InterPro" id="IPR053185">
    <property type="entry name" value="SET_domain_protein"/>
</dbReference>
<dbReference type="InterPro" id="IPR046341">
    <property type="entry name" value="SET_dom_sf"/>
</dbReference>
<gene>
    <name evidence="2" type="ORF">E6O75_ATG05966</name>
</gene>
<protein>
    <submittedName>
        <fullName evidence="2">SET domain containing protein</fullName>
    </submittedName>
</protein>
<evidence type="ECO:0000259" key="1">
    <source>
        <dbReference type="PROSITE" id="PS50280"/>
    </source>
</evidence>
<dbReference type="SUPFAM" id="SSF82199">
    <property type="entry name" value="SET domain"/>
    <property type="match status" value="1"/>
</dbReference>
<dbReference type="PANTHER" id="PTHR47332:SF2">
    <property type="entry name" value="SET-6"/>
    <property type="match status" value="1"/>
</dbReference>
<dbReference type="AlphaFoldDB" id="A0A4Z1P3T1"/>
<dbReference type="EMBL" id="SNSC02000013">
    <property type="protein sequence ID" value="TID18845.1"/>
    <property type="molecule type" value="Genomic_DNA"/>
</dbReference>
<dbReference type="Proteomes" id="UP000298493">
    <property type="component" value="Unassembled WGS sequence"/>
</dbReference>
<sequence length="363" mass="40853">MERYFEVRDTPNKGLGAFATVDIPRGTRLLLEEPLLVAISFSDSESLTEATFKAYQAMSLPRREAYDHLYYTPRLYDIYLAHVQQSSTGLSEAMMDCVARVAATRALNSYGDAVYELASRFNHSCTPNCNQDEAALGMIAIYSVCDIKAGEQLTVSYTGSDQPHEERQRHLDHYGFVCDCSACNLNTAQGRLSEERRLEIWRLRQDLSFLQGLAGMQNNKVSGPLAPSVSKSTGEPDPETAITTAVSLYKAEDLVGIAMIDWYYVGFFYYIYRPMGFYDPDKPNDDKDRGIRWARKAIEADFRGQDSASYRLSGYELSSIGSKATSWWPENRAKINDIDLGMTNNVRIPKELRMLFSVKGSLA</sequence>
<name>A0A4Z1P3T1_9PEZI</name>